<dbReference type="PANTHER" id="PTHR39162">
    <property type="entry name" value="GLL3345 PROTEIN"/>
    <property type="match status" value="1"/>
</dbReference>
<keyword evidence="2" id="KW-1185">Reference proteome</keyword>
<proteinExistence type="predicted"/>
<dbReference type="PANTHER" id="PTHR39162:SF1">
    <property type="entry name" value="SPORULATION PROTEIN YTFJ"/>
    <property type="match status" value="1"/>
</dbReference>
<dbReference type="Proteomes" id="UP001589818">
    <property type="component" value="Unassembled WGS sequence"/>
</dbReference>
<dbReference type="InterPro" id="IPR014229">
    <property type="entry name" value="Spore_YtfJ"/>
</dbReference>
<sequence>MNEHPIQGLMQTSMENLKKMIDVSTIIGDPVQTPNGDVIMSISKVSFGFAAGGSDFTTSGTHQKSDANNASVELPFGGGSGGGVTINPIAFLVVGTSGVRIVPLDNQTHLMDRVIDHIPQVMNMVQDAFKPKDKIDVEIHSQDHLI</sequence>
<dbReference type="RefSeq" id="WP_204816337.1">
    <property type="nucleotide sequence ID" value="NZ_JANHOF010000001.1"/>
</dbReference>
<accession>A0ABV6JH28</accession>
<comment type="caution">
    <text evidence="1">The sequence shown here is derived from an EMBL/GenBank/DDBJ whole genome shotgun (WGS) entry which is preliminary data.</text>
</comment>
<organism evidence="1 2">
    <name type="scientific">Paenibacillus mendelii</name>
    <dbReference type="NCBI Taxonomy" id="206163"/>
    <lineage>
        <taxon>Bacteria</taxon>
        <taxon>Bacillati</taxon>
        <taxon>Bacillota</taxon>
        <taxon>Bacilli</taxon>
        <taxon>Bacillales</taxon>
        <taxon>Paenibacillaceae</taxon>
        <taxon>Paenibacillus</taxon>
    </lineage>
</organism>
<evidence type="ECO:0000313" key="1">
    <source>
        <dbReference type="EMBL" id="MFC0395211.1"/>
    </source>
</evidence>
<dbReference type="PIRSF" id="PIRSF021377">
    <property type="entry name" value="YtfJ"/>
    <property type="match status" value="1"/>
</dbReference>
<reference evidence="1 2" key="1">
    <citation type="submission" date="2024-09" db="EMBL/GenBank/DDBJ databases">
        <authorList>
            <person name="Sun Q."/>
            <person name="Mori K."/>
        </authorList>
    </citation>
    <scope>NUCLEOTIDE SEQUENCE [LARGE SCALE GENOMIC DNA]</scope>
    <source>
        <strain evidence="1 2">CCM 4839</strain>
    </source>
</reference>
<dbReference type="Pfam" id="PF09579">
    <property type="entry name" value="Spore_YtfJ"/>
    <property type="match status" value="1"/>
</dbReference>
<protein>
    <submittedName>
        <fullName evidence="1">GerW family sporulation protein</fullName>
    </submittedName>
</protein>
<gene>
    <name evidence="1" type="primary">ytfJ</name>
    <name evidence="1" type="ORF">ACFFJ8_28075</name>
</gene>
<dbReference type="EMBL" id="JBHLVF010000041">
    <property type="protein sequence ID" value="MFC0395211.1"/>
    <property type="molecule type" value="Genomic_DNA"/>
</dbReference>
<evidence type="ECO:0000313" key="2">
    <source>
        <dbReference type="Proteomes" id="UP001589818"/>
    </source>
</evidence>
<name>A0ABV6JH28_9BACL</name>
<dbReference type="NCBIfam" id="TIGR02874">
    <property type="entry name" value="spore_ytfJ"/>
    <property type="match status" value="1"/>
</dbReference>